<keyword evidence="7" id="KW-0406">Ion transport</keyword>
<feature type="transmembrane region" description="Helical" evidence="9">
    <location>
        <begin position="32"/>
        <end position="51"/>
    </location>
</feature>
<keyword evidence="3" id="KW-0813">Transport</keyword>
<proteinExistence type="inferred from homology"/>
<keyword evidence="4" id="KW-0050">Antiport</keyword>
<dbReference type="Pfam" id="PF00999">
    <property type="entry name" value="Na_H_Exchanger"/>
    <property type="match status" value="1"/>
</dbReference>
<sequence>MAAMSSSLFWMVAAVFAAPLLARLLRGHAPEVVVLLLLGVLIGPHALGLASTTGIEMIKQLGMGLLFLLAGMEIDLKSLAGRQGRWAWTTWTVGFVVAVAATSAFVPDAALTQSVALGLAISSTALGTLLPILKDRGLLPSALGRSVLTHGAVGEIGPVVVMALLLTSHSPLQAGLLMAFFVVVTIAAIVVPTRLLHRAGLYRVGDSDLSPWSLRTLLRGVMLLLTGLMALAAILEFDVVLGAFAAGVALSRIGGRHAHAMMRSLEQVGFGFFIPMFFVASGMAIEIAALAEHPWVFLGLALLIGVARGLPVFLTEQWADTGSGLNTTRERLQLGLYAATGLPIIVAVTEVALSSDLMKPATASLLVGAGALTVLAFPFAAQILDRSTPAPLPR</sequence>
<feature type="transmembrane region" description="Helical" evidence="9">
    <location>
        <begin position="365"/>
        <end position="384"/>
    </location>
</feature>
<feature type="transmembrane region" description="Helical" evidence="9">
    <location>
        <begin position="217"/>
        <end position="250"/>
    </location>
</feature>
<organism evidence="11 12">
    <name type="scientific">Ornithinibacter aureus</name>
    <dbReference type="NCBI Taxonomy" id="622664"/>
    <lineage>
        <taxon>Bacteria</taxon>
        <taxon>Bacillati</taxon>
        <taxon>Actinomycetota</taxon>
        <taxon>Actinomycetes</taxon>
        <taxon>Micrococcales</taxon>
        <taxon>Intrasporangiaceae</taxon>
        <taxon>Ornithinibacter</taxon>
    </lineage>
</organism>
<evidence type="ECO:0000256" key="8">
    <source>
        <dbReference type="ARBA" id="ARBA00023136"/>
    </source>
</evidence>
<gene>
    <name evidence="11" type="ORF">GCM10023153_06560</name>
</gene>
<evidence type="ECO:0000313" key="11">
    <source>
        <dbReference type="EMBL" id="GAA4389883.1"/>
    </source>
</evidence>
<feature type="transmembrane region" description="Helical" evidence="9">
    <location>
        <begin position="172"/>
        <end position="196"/>
    </location>
</feature>
<evidence type="ECO:0000256" key="4">
    <source>
        <dbReference type="ARBA" id="ARBA00022449"/>
    </source>
</evidence>
<keyword evidence="5 9" id="KW-0812">Transmembrane</keyword>
<keyword evidence="6 9" id="KW-1133">Transmembrane helix</keyword>
<feature type="domain" description="Cation/H+ exchanger transmembrane" evidence="10">
    <location>
        <begin position="14"/>
        <end position="378"/>
    </location>
</feature>
<feature type="transmembrane region" description="Helical" evidence="9">
    <location>
        <begin position="334"/>
        <end position="353"/>
    </location>
</feature>
<evidence type="ECO:0000259" key="10">
    <source>
        <dbReference type="Pfam" id="PF00999"/>
    </source>
</evidence>
<keyword evidence="12" id="KW-1185">Reference proteome</keyword>
<evidence type="ECO:0000256" key="9">
    <source>
        <dbReference type="SAM" id="Phobius"/>
    </source>
</evidence>
<reference evidence="12" key="1">
    <citation type="journal article" date="2019" name="Int. J. Syst. Evol. Microbiol.">
        <title>The Global Catalogue of Microorganisms (GCM) 10K type strain sequencing project: providing services to taxonomists for standard genome sequencing and annotation.</title>
        <authorList>
            <consortium name="The Broad Institute Genomics Platform"/>
            <consortium name="The Broad Institute Genome Sequencing Center for Infectious Disease"/>
            <person name="Wu L."/>
            <person name="Ma J."/>
        </authorList>
    </citation>
    <scope>NUCLEOTIDE SEQUENCE [LARGE SCALE GENOMIC DNA]</scope>
    <source>
        <strain evidence="12">JCM 17738</strain>
    </source>
</reference>
<dbReference type="PANTHER" id="PTHR43562">
    <property type="entry name" value="NAPA-TYPE SODIUM/HYDROGEN ANTIPORTER"/>
    <property type="match status" value="1"/>
</dbReference>
<feature type="transmembrane region" description="Helical" evidence="9">
    <location>
        <begin position="145"/>
        <end position="166"/>
    </location>
</feature>
<keyword evidence="8 9" id="KW-0472">Membrane</keyword>
<dbReference type="InterPro" id="IPR038770">
    <property type="entry name" value="Na+/solute_symporter_sf"/>
</dbReference>
<evidence type="ECO:0000256" key="6">
    <source>
        <dbReference type="ARBA" id="ARBA00022989"/>
    </source>
</evidence>
<dbReference type="Proteomes" id="UP001500390">
    <property type="component" value="Unassembled WGS sequence"/>
</dbReference>
<evidence type="ECO:0000256" key="1">
    <source>
        <dbReference type="ARBA" id="ARBA00004141"/>
    </source>
</evidence>
<feature type="transmembrane region" description="Helical" evidence="9">
    <location>
        <begin position="295"/>
        <end position="314"/>
    </location>
</feature>
<feature type="transmembrane region" description="Helical" evidence="9">
    <location>
        <begin position="270"/>
        <end position="288"/>
    </location>
</feature>
<comment type="subcellular location">
    <subcellularLocation>
        <location evidence="1">Membrane</location>
        <topology evidence="1">Multi-pass membrane protein</topology>
    </subcellularLocation>
</comment>
<evidence type="ECO:0000256" key="7">
    <source>
        <dbReference type="ARBA" id="ARBA00023065"/>
    </source>
</evidence>
<protein>
    <submittedName>
        <fullName evidence="11">Cation:proton antiporter</fullName>
    </submittedName>
</protein>
<feature type="transmembrane region" description="Helical" evidence="9">
    <location>
        <begin position="6"/>
        <end position="25"/>
    </location>
</feature>
<feature type="transmembrane region" description="Helical" evidence="9">
    <location>
        <begin position="86"/>
        <end position="105"/>
    </location>
</feature>
<dbReference type="PANTHER" id="PTHR43562:SF1">
    <property type="entry name" value="NA(+)_H(+) ANTIPORTER YJBQ-RELATED"/>
    <property type="match status" value="1"/>
</dbReference>
<evidence type="ECO:0000313" key="12">
    <source>
        <dbReference type="Proteomes" id="UP001500390"/>
    </source>
</evidence>
<feature type="transmembrane region" description="Helical" evidence="9">
    <location>
        <begin position="111"/>
        <end position="133"/>
    </location>
</feature>
<dbReference type="EMBL" id="BAABFX010000010">
    <property type="protein sequence ID" value="GAA4389883.1"/>
    <property type="molecule type" value="Genomic_DNA"/>
</dbReference>
<comment type="similarity">
    <text evidence="2">Belongs to the monovalent cation:proton antiporter 2 (CPA2) transporter (TC 2.A.37) family.</text>
</comment>
<evidence type="ECO:0000256" key="3">
    <source>
        <dbReference type="ARBA" id="ARBA00022448"/>
    </source>
</evidence>
<dbReference type="InterPro" id="IPR006153">
    <property type="entry name" value="Cation/H_exchanger_TM"/>
</dbReference>
<accession>A0ABP8JFB4</accession>
<dbReference type="Gene3D" id="1.20.1530.20">
    <property type="match status" value="1"/>
</dbReference>
<name>A0ABP8JFB4_9MICO</name>
<comment type="caution">
    <text evidence="11">The sequence shown here is derived from an EMBL/GenBank/DDBJ whole genome shotgun (WGS) entry which is preliminary data.</text>
</comment>
<evidence type="ECO:0000256" key="5">
    <source>
        <dbReference type="ARBA" id="ARBA00022692"/>
    </source>
</evidence>
<evidence type="ECO:0000256" key="2">
    <source>
        <dbReference type="ARBA" id="ARBA00005551"/>
    </source>
</evidence>